<organism evidence="1 2">
    <name type="scientific">Thelephora ganbajun</name>
    <name type="common">Ganba fungus</name>
    <dbReference type="NCBI Taxonomy" id="370292"/>
    <lineage>
        <taxon>Eukaryota</taxon>
        <taxon>Fungi</taxon>
        <taxon>Dikarya</taxon>
        <taxon>Basidiomycota</taxon>
        <taxon>Agaricomycotina</taxon>
        <taxon>Agaricomycetes</taxon>
        <taxon>Thelephorales</taxon>
        <taxon>Thelephoraceae</taxon>
        <taxon>Thelephora</taxon>
    </lineage>
</organism>
<protein>
    <submittedName>
        <fullName evidence="1">Uncharacterized protein</fullName>
    </submittedName>
</protein>
<evidence type="ECO:0000313" key="2">
    <source>
        <dbReference type="Proteomes" id="UP000886501"/>
    </source>
</evidence>
<reference evidence="1" key="1">
    <citation type="submission" date="2019-10" db="EMBL/GenBank/DDBJ databases">
        <authorList>
            <consortium name="DOE Joint Genome Institute"/>
            <person name="Kuo A."/>
            <person name="Miyauchi S."/>
            <person name="Kiss E."/>
            <person name="Drula E."/>
            <person name="Kohler A."/>
            <person name="Sanchez-Garcia M."/>
            <person name="Andreopoulos B."/>
            <person name="Barry K.W."/>
            <person name="Bonito G."/>
            <person name="Buee M."/>
            <person name="Carver A."/>
            <person name="Chen C."/>
            <person name="Cichocki N."/>
            <person name="Clum A."/>
            <person name="Culley D."/>
            <person name="Crous P.W."/>
            <person name="Fauchery L."/>
            <person name="Girlanda M."/>
            <person name="Hayes R."/>
            <person name="Keri Z."/>
            <person name="Labutti K."/>
            <person name="Lipzen A."/>
            <person name="Lombard V."/>
            <person name="Magnuson J."/>
            <person name="Maillard F."/>
            <person name="Morin E."/>
            <person name="Murat C."/>
            <person name="Nolan M."/>
            <person name="Ohm R."/>
            <person name="Pangilinan J."/>
            <person name="Pereira M."/>
            <person name="Perotto S."/>
            <person name="Peter M."/>
            <person name="Riley R."/>
            <person name="Sitrit Y."/>
            <person name="Stielow B."/>
            <person name="Szollosi G."/>
            <person name="Zifcakova L."/>
            <person name="Stursova M."/>
            <person name="Spatafora J.W."/>
            <person name="Tedersoo L."/>
            <person name="Vaario L.-M."/>
            <person name="Yamada A."/>
            <person name="Yan M."/>
            <person name="Wang P."/>
            <person name="Xu J."/>
            <person name="Bruns T."/>
            <person name="Baldrian P."/>
            <person name="Vilgalys R."/>
            <person name="Henrissat B."/>
            <person name="Grigoriev I.V."/>
            <person name="Hibbett D."/>
            <person name="Nagy L.G."/>
            <person name="Martin F.M."/>
        </authorList>
    </citation>
    <scope>NUCLEOTIDE SEQUENCE</scope>
    <source>
        <strain evidence="1">P2</strain>
    </source>
</reference>
<reference evidence="1" key="2">
    <citation type="journal article" date="2020" name="Nat. Commun.">
        <title>Large-scale genome sequencing of mycorrhizal fungi provides insights into the early evolution of symbiotic traits.</title>
        <authorList>
            <person name="Miyauchi S."/>
            <person name="Kiss E."/>
            <person name="Kuo A."/>
            <person name="Drula E."/>
            <person name="Kohler A."/>
            <person name="Sanchez-Garcia M."/>
            <person name="Morin E."/>
            <person name="Andreopoulos B."/>
            <person name="Barry K.W."/>
            <person name="Bonito G."/>
            <person name="Buee M."/>
            <person name="Carver A."/>
            <person name="Chen C."/>
            <person name="Cichocki N."/>
            <person name="Clum A."/>
            <person name="Culley D."/>
            <person name="Crous P.W."/>
            <person name="Fauchery L."/>
            <person name="Girlanda M."/>
            <person name="Hayes R.D."/>
            <person name="Keri Z."/>
            <person name="LaButti K."/>
            <person name="Lipzen A."/>
            <person name="Lombard V."/>
            <person name="Magnuson J."/>
            <person name="Maillard F."/>
            <person name="Murat C."/>
            <person name="Nolan M."/>
            <person name="Ohm R.A."/>
            <person name="Pangilinan J."/>
            <person name="Pereira M.F."/>
            <person name="Perotto S."/>
            <person name="Peter M."/>
            <person name="Pfister S."/>
            <person name="Riley R."/>
            <person name="Sitrit Y."/>
            <person name="Stielow J.B."/>
            <person name="Szollosi G."/>
            <person name="Zifcakova L."/>
            <person name="Stursova M."/>
            <person name="Spatafora J.W."/>
            <person name="Tedersoo L."/>
            <person name="Vaario L.M."/>
            <person name="Yamada A."/>
            <person name="Yan M."/>
            <person name="Wang P."/>
            <person name="Xu J."/>
            <person name="Bruns T."/>
            <person name="Baldrian P."/>
            <person name="Vilgalys R."/>
            <person name="Dunand C."/>
            <person name="Henrissat B."/>
            <person name="Grigoriev I.V."/>
            <person name="Hibbett D."/>
            <person name="Nagy L.G."/>
            <person name="Martin F.M."/>
        </authorList>
    </citation>
    <scope>NUCLEOTIDE SEQUENCE</scope>
    <source>
        <strain evidence="1">P2</strain>
    </source>
</reference>
<comment type="caution">
    <text evidence="1">The sequence shown here is derived from an EMBL/GenBank/DDBJ whole genome shotgun (WGS) entry which is preliminary data.</text>
</comment>
<gene>
    <name evidence="1" type="ORF">BDM02DRAFT_2750295</name>
</gene>
<dbReference type="EMBL" id="MU117968">
    <property type="protein sequence ID" value="KAF9652456.1"/>
    <property type="molecule type" value="Genomic_DNA"/>
</dbReference>
<dbReference type="Proteomes" id="UP000886501">
    <property type="component" value="Unassembled WGS sequence"/>
</dbReference>
<name>A0ACB6ZTL0_THEGA</name>
<keyword evidence="2" id="KW-1185">Reference proteome</keyword>
<proteinExistence type="predicted"/>
<accession>A0ACB6ZTL0</accession>
<sequence length="160" mass="17928">MNLAFSHNQDLNRISILTSTSMLTRWQSGSNAVRCFKDTKLLPWKGTQYLVNCHSRTALGISGPYLKFRNPGRYRRRSLVHANSWKISPVVISNCDLRSGIRYPVPQSIIIPKSQNRSRGTKKTNLGGSQAQRSGIHYTRCRTAVNDTDGVDLIGDGRVP</sequence>
<evidence type="ECO:0000313" key="1">
    <source>
        <dbReference type="EMBL" id="KAF9652456.1"/>
    </source>
</evidence>